<organism evidence="5 6">
    <name type="scientific">Hydrocarboniphaga daqingensis</name>
    <dbReference type="NCBI Taxonomy" id="490188"/>
    <lineage>
        <taxon>Bacteria</taxon>
        <taxon>Pseudomonadati</taxon>
        <taxon>Pseudomonadota</taxon>
        <taxon>Gammaproteobacteria</taxon>
        <taxon>Nevskiales</taxon>
        <taxon>Nevskiaceae</taxon>
        <taxon>Hydrocarboniphaga</taxon>
    </lineage>
</organism>
<dbReference type="InterPro" id="IPR000485">
    <property type="entry name" value="AsnC-type_HTH_dom"/>
</dbReference>
<evidence type="ECO:0000256" key="1">
    <source>
        <dbReference type="ARBA" id="ARBA00023015"/>
    </source>
</evidence>
<keyword evidence="1" id="KW-0805">Transcription regulation</keyword>
<dbReference type="PANTHER" id="PTHR30154:SF34">
    <property type="entry name" value="TRANSCRIPTIONAL REGULATOR AZLB"/>
    <property type="match status" value="1"/>
</dbReference>
<dbReference type="InterPro" id="IPR036390">
    <property type="entry name" value="WH_DNA-bd_sf"/>
</dbReference>
<sequence length="162" mass="17903">MPDTSNIVASTLDRLDHRILAGLARDARISNLALAEQVGLSPAACLRRVKQLEERGVLGGYTTMVQRKALGLNVEAFVQISLERQTPDNVDRLHDAIRGLPEVRACYLMTGSVDYLLHIVTSDLDAYAELMSRNLLALPGIKDVRSSFVLKCEKREPGIYVV</sequence>
<dbReference type="AlphaFoldDB" id="A0A1M5MZ58"/>
<dbReference type="SUPFAM" id="SSF54909">
    <property type="entry name" value="Dimeric alpha+beta barrel"/>
    <property type="match status" value="1"/>
</dbReference>
<feature type="domain" description="HTH asnC-type" evidence="4">
    <location>
        <begin position="12"/>
        <end position="73"/>
    </location>
</feature>
<name>A0A1M5MZ58_9GAMM</name>
<dbReference type="Pfam" id="PF13412">
    <property type="entry name" value="HTH_24"/>
    <property type="match status" value="1"/>
</dbReference>
<dbReference type="PROSITE" id="PS00519">
    <property type="entry name" value="HTH_ASNC_1"/>
    <property type="match status" value="1"/>
</dbReference>
<dbReference type="GO" id="GO:0005829">
    <property type="term" value="C:cytosol"/>
    <property type="evidence" value="ECO:0007669"/>
    <property type="project" value="TreeGrafter"/>
</dbReference>
<dbReference type="SMART" id="SM00344">
    <property type="entry name" value="HTH_ASNC"/>
    <property type="match status" value="1"/>
</dbReference>
<dbReference type="InterPro" id="IPR019887">
    <property type="entry name" value="Tscrpt_reg_AsnC/Lrp_C"/>
</dbReference>
<dbReference type="InterPro" id="IPR019888">
    <property type="entry name" value="Tscrpt_reg_AsnC-like"/>
</dbReference>
<gene>
    <name evidence="5" type="ORF">SAMN04488068_1524</name>
</gene>
<evidence type="ECO:0000259" key="4">
    <source>
        <dbReference type="PROSITE" id="PS50956"/>
    </source>
</evidence>
<dbReference type="PANTHER" id="PTHR30154">
    <property type="entry name" value="LEUCINE-RESPONSIVE REGULATORY PROTEIN"/>
    <property type="match status" value="1"/>
</dbReference>
<dbReference type="InterPro" id="IPR011008">
    <property type="entry name" value="Dimeric_a/b-barrel"/>
</dbReference>
<dbReference type="PRINTS" id="PR00033">
    <property type="entry name" value="HTHASNC"/>
</dbReference>
<evidence type="ECO:0000256" key="2">
    <source>
        <dbReference type="ARBA" id="ARBA00023125"/>
    </source>
</evidence>
<dbReference type="Gene3D" id="3.30.70.920">
    <property type="match status" value="1"/>
</dbReference>
<dbReference type="RefSeq" id="WP_072896663.1">
    <property type="nucleotide sequence ID" value="NZ_FQWZ01000003.1"/>
</dbReference>
<dbReference type="Pfam" id="PF01037">
    <property type="entry name" value="AsnC_trans_reg"/>
    <property type="match status" value="1"/>
</dbReference>
<dbReference type="GO" id="GO:0043565">
    <property type="term" value="F:sequence-specific DNA binding"/>
    <property type="evidence" value="ECO:0007669"/>
    <property type="project" value="InterPro"/>
</dbReference>
<dbReference type="Gene3D" id="1.10.10.10">
    <property type="entry name" value="Winged helix-like DNA-binding domain superfamily/Winged helix DNA-binding domain"/>
    <property type="match status" value="1"/>
</dbReference>
<evidence type="ECO:0000313" key="6">
    <source>
        <dbReference type="Proteomes" id="UP000199758"/>
    </source>
</evidence>
<dbReference type="InterPro" id="IPR019885">
    <property type="entry name" value="Tscrpt_reg_HTH_AsnC-type_CS"/>
</dbReference>
<dbReference type="GO" id="GO:0043200">
    <property type="term" value="P:response to amino acid"/>
    <property type="evidence" value="ECO:0007669"/>
    <property type="project" value="TreeGrafter"/>
</dbReference>
<dbReference type="InterPro" id="IPR036388">
    <property type="entry name" value="WH-like_DNA-bd_sf"/>
</dbReference>
<dbReference type="Proteomes" id="UP000199758">
    <property type="component" value="Unassembled WGS sequence"/>
</dbReference>
<keyword evidence="6" id="KW-1185">Reference proteome</keyword>
<keyword evidence="3" id="KW-0804">Transcription</keyword>
<reference evidence="5 6" key="1">
    <citation type="submission" date="2016-11" db="EMBL/GenBank/DDBJ databases">
        <authorList>
            <person name="Jaros S."/>
            <person name="Januszkiewicz K."/>
            <person name="Wedrychowicz H."/>
        </authorList>
    </citation>
    <scope>NUCLEOTIDE SEQUENCE [LARGE SCALE GENOMIC DNA]</scope>
    <source>
        <strain evidence="5 6">CGMCC 1.7049</strain>
    </source>
</reference>
<dbReference type="EMBL" id="FQWZ01000003">
    <property type="protein sequence ID" value="SHG82043.1"/>
    <property type="molecule type" value="Genomic_DNA"/>
</dbReference>
<accession>A0A1M5MZ58</accession>
<dbReference type="STRING" id="490188.SAMN04488068_1524"/>
<dbReference type="PROSITE" id="PS50956">
    <property type="entry name" value="HTH_ASNC_2"/>
    <property type="match status" value="1"/>
</dbReference>
<dbReference type="SUPFAM" id="SSF46785">
    <property type="entry name" value="Winged helix' DNA-binding domain"/>
    <property type="match status" value="1"/>
</dbReference>
<protein>
    <submittedName>
        <fullName evidence="5">Lrp/AsnC family transcriptional regulator, leucine-responsive regulatory protein</fullName>
    </submittedName>
</protein>
<evidence type="ECO:0000256" key="3">
    <source>
        <dbReference type="ARBA" id="ARBA00023163"/>
    </source>
</evidence>
<keyword evidence="2" id="KW-0238">DNA-binding</keyword>
<evidence type="ECO:0000313" key="5">
    <source>
        <dbReference type="EMBL" id="SHG82043.1"/>
    </source>
</evidence>
<proteinExistence type="predicted"/>